<keyword evidence="2" id="KW-1185">Reference proteome</keyword>
<protein>
    <submittedName>
        <fullName evidence="1">Uncharacterized protein</fullName>
    </submittedName>
</protein>
<dbReference type="AlphaFoldDB" id="A0A8J4QZJ6"/>
<sequence>MESKFITVHWYGHVALLASKIDIINLYKKLHNLEVAVNTMAEANKEVKLSSSEEEVSYNTEQWFNKSKNGSVIPVKRKSVMKMIITSVLANKSAPPPQTQSNKVGC</sequence>
<dbReference type="EMBL" id="JRKL02001640">
    <property type="protein sequence ID" value="KAF3962886.1"/>
    <property type="molecule type" value="Genomic_DNA"/>
</dbReference>
<evidence type="ECO:0000313" key="2">
    <source>
        <dbReference type="Proteomes" id="UP000737018"/>
    </source>
</evidence>
<dbReference type="Proteomes" id="UP000737018">
    <property type="component" value="Unassembled WGS sequence"/>
</dbReference>
<accession>A0A8J4QZJ6</accession>
<reference evidence="1" key="1">
    <citation type="submission" date="2020-03" db="EMBL/GenBank/DDBJ databases">
        <title>Castanea mollissima Vanexum genome sequencing.</title>
        <authorList>
            <person name="Staton M."/>
        </authorList>
    </citation>
    <scope>NUCLEOTIDE SEQUENCE</scope>
    <source>
        <tissue evidence="1">Leaf</tissue>
    </source>
</reference>
<gene>
    <name evidence="1" type="ORF">CMV_012659</name>
</gene>
<organism evidence="1 2">
    <name type="scientific">Castanea mollissima</name>
    <name type="common">Chinese chestnut</name>
    <dbReference type="NCBI Taxonomy" id="60419"/>
    <lineage>
        <taxon>Eukaryota</taxon>
        <taxon>Viridiplantae</taxon>
        <taxon>Streptophyta</taxon>
        <taxon>Embryophyta</taxon>
        <taxon>Tracheophyta</taxon>
        <taxon>Spermatophyta</taxon>
        <taxon>Magnoliopsida</taxon>
        <taxon>eudicotyledons</taxon>
        <taxon>Gunneridae</taxon>
        <taxon>Pentapetalae</taxon>
        <taxon>rosids</taxon>
        <taxon>fabids</taxon>
        <taxon>Fagales</taxon>
        <taxon>Fagaceae</taxon>
        <taxon>Castanea</taxon>
    </lineage>
</organism>
<comment type="caution">
    <text evidence="1">The sequence shown here is derived from an EMBL/GenBank/DDBJ whole genome shotgun (WGS) entry which is preliminary data.</text>
</comment>
<evidence type="ECO:0000313" key="1">
    <source>
        <dbReference type="EMBL" id="KAF3962886.1"/>
    </source>
</evidence>
<name>A0A8J4QZJ6_9ROSI</name>
<proteinExistence type="predicted"/>